<gene>
    <name evidence="1" type="ORF">I4F81_010190</name>
</gene>
<proteinExistence type="predicted"/>
<organism evidence="1 2">
    <name type="scientific">Pyropia yezoensis</name>
    <name type="common">Susabi-nori</name>
    <name type="synonym">Porphyra yezoensis</name>
    <dbReference type="NCBI Taxonomy" id="2788"/>
    <lineage>
        <taxon>Eukaryota</taxon>
        <taxon>Rhodophyta</taxon>
        <taxon>Bangiophyceae</taxon>
        <taxon>Bangiales</taxon>
        <taxon>Bangiaceae</taxon>
        <taxon>Pyropia</taxon>
    </lineage>
</organism>
<sequence length="450" mass="47667">MVRLVVRTVALAAAALAVLTAAACPPGATAAAVRPRAGEVVDSGRGLWPQLAGRQDHHEDEHHKCDSTTCVRNWKLVYIAVLFIEGVLGGLVPYGLKYLPRFDIALHMANAFSGGIFIATGMLHVLPEALELMAGVAHDGEEHEDEPPAGGEEHHDEHEEPGFPSVYAFAMASFFVILFVEHLLLRKYASAHGHAALAEVVAEKDVDEFHVPRPAAGHPDGDDAARKDSWDDALGADAAAGAADGGGGADTLDAQVQAQARHLARMSGGSGARLSYGSDESFELRRQTLAASNGRFFSANFFRALLAIVAVALHSMFESLSLGLASDFSSSLSVFIAIAAHKWATSIALGVKCEKEQLRFGQYISLIVLFAAVTPLAAGLGLLIAGVDTTIRGTLFALSAGIFLYIGAFEVPAEEFMVHPRWLWGKYVAYISGAIVITGITAILVVTGVH</sequence>
<protein>
    <submittedName>
        <fullName evidence="1">Uncharacterized protein</fullName>
    </submittedName>
</protein>
<evidence type="ECO:0000313" key="1">
    <source>
        <dbReference type="EMBL" id="KAK1867685.1"/>
    </source>
</evidence>
<reference evidence="1" key="1">
    <citation type="submission" date="2019-11" db="EMBL/GenBank/DDBJ databases">
        <title>Nori genome reveals adaptations in red seaweeds to the harsh intertidal environment.</title>
        <authorList>
            <person name="Wang D."/>
            <person name="Mao Y."/>
        </authorList>
    </citation>
    <scope>NUCLEOTIDE SEQUENCE</scope>
    <source>
        <tissue evidence="1">Gametophyte</tissue>
    </source>
</reference>
<accession>A0ACC3CC57</accession>
<name>A0ACC3CC57_PYRYE</name>
<comment type="caution">
    <text evidence="1">The sequence shown here is derived from an EMBL/GenBank/DDBJ whole genome shotgun (WGS) entry which is preliminary data.</text>
</comment>
<evidence type="ECO:0000313" key="2">
    <source>
        <dbReference type="Proteomes" id="UP000798662"/>
    </source>
</evidence>
<dbReference type="EMBL" id="CM020620">
    <property type="protein sequence ID" value="KAK1867685.1"/>
    <property type="molecule type" value="Genomic_DNA"/>
</dbReference>
<dbReference type="Proteomes" id="UP000798662">
    <property type="component" value="Chromosome 3"/>
</dbReference>
<keyword evidence="2" id="KW-1185">Reference proteome</keyword>